<accession>A0A1I8BGT1</accession>
<keyword evidence="1" id="KW-1185">Reference proteome</keyword>
<proteinExistence type="predicted"/>
<organism evidence="1 2">
    <name type="scientific">Meloidogyne hapla</name>
    <name type="common">Root-knot nematode worm</name>
    <dbReference type="NCBI Taxonomy" id="6305"/>
    <lineage>
        <taxon>Eukaryota</taxon>
        <taxon>Metazoa</taxon>
        <taxon>Ecdysozoa</taxon>
        <taxon>Nematoda</taxon>
        <taxon>Chromadorea</taxon>
        <taxon>Rhabditida</taxon>
        <taxon>Tylenchina</taxon>
        <taxon>Tylenchomorpha</taxon>
        <taxon>Tylenchoidea</taxon>
        <taxon>Meloidogynidae</taxon>
        <taxon>Meloidogyninae</taxon>
        <taxon>Meloidogyne</taxon>
    </lineage>
</organism>
<evidence type="ECO:0000313" key="2">
    <source>
        <dbReference type="WBParaSite" id="MhA1_Contig2326.frz3.gene4"/>
    </source>
</evidence>
<dbReference type="WBParaSite" id="MhA1_Contig2326.frz3.gene4">
    <property type="protein sequence ID" value="MhA1_Contig2326.frz3.gene4"/>
    <property type="gene ID" value="MhA1_Contig2326.frz3.gene4"/>
</dbReference>
<evidence type="ECO:0000313" key="1">
    <source>
        <dbReference type="Proteomes" id="UP000095281"/>
    </source>
</evidence>
<protein>
    <submittedName>
        <fullName evidence="2">DUF115 domain-containing protein</fullName>
    </submittedName>
</protein>
<name>A0A1I8BGT1_MELHA</name>
<reference evidence="2" key="1">
    <citation type="submission" date="2016-11" db="UniProtKB">
        <authorList>
            <consortium name="WormBaseParasite"/>
        </authorList>
    </citation>
    <scope>IDENTIFICATION</scope>
</reference>
<dbReference type="AlphaFoldDB" id="A0A1I8BGT1"/>
<sequence>HEQPKRIDCNNKENIEVIIEEYLSPSRKHHFNFLNFVNLSILLESNDELINYIKNKDPPKQAFFVLLGPGYLAQMEELYPEMIKIHEMHPEVCWNLYEHALSLQIFENIDIYELDLTKKLYFTLECRLNVTILLKDVILKEKILFRRFPQNLENLKQIFKENKENAYLWFKTKEYNYLFKFVYFALFIDENKKHFYKISENNEEELIKQINKNFEEGEKRTQNETFIYLRQSLSDEHFNYLKIKLSNNEELREKFKKHKCARFLLFQFICNLENYSKLIKDEKLFDEEGSFRL</sequence>
<dbReference type="Proteomes" id="UP000095281">
    <property type="component" value="Unplaced"/>
</dbReference>